<dbReference type="GO" id="GO:0016787">
    <property type="term" value="F:hydrolase activity"/>
    <property type="evidence" value="ECO:0007669"/>
    <property type="project" value="UniProtKB-KW"/>
</dbReference>
<feature type="chain" id="PRO_5015137104" evidence="1">
    <location>
        <begin position="21"/>
        <end position="334"/>
    </location>
</feature>
<proteinExistence type="predicted"/>
<dbReference type="SUPFAM" id="SSF51445">
    <property type="entry name" value="(Trans)glycosidases"/>
    <property type="match status" value="1"/>
</dbReference>
<dbReference type="AlphaFoldDB" id="A0A2P6CAS7"/>
<sequence>MKTSKLLFLLLIFIQLSCNSQQKKINGLSFVASRDKIDTTHTNSVLKAQGNYVALMPFGFIRDLSSPKVQHNTSRQWFGETRSGLLQYASEFQKHGVKIMVKPQIWVGHGQFTGHIEMDSEEKWVVLEKSYSEFILAYAKSAEQINASILCIGTELEKFVMNRPQYWLNLIKEIRKIYKGKLTYAANWDEYKRITFWDTIDFIGIDAYFPLSEKKSPTVEDLEMGWKPHKEEVKSVQKKYNKPVLFTEFGYRSVDFTGKEPWDANRVEGSVNLQAQVNGLQAIHNQFWKEDWFAGGFVWKWFHRHDKVGGVNDNRFTPQNKPAELVLRKLYQQK</sequence>
<dbReference type="Pfam" id="PF22612">
    <property type="entry name" value="GH113"/>
    <property type="match status" value="1"/>
</dbReference>
<name>A0A2P6CAS7_9FLAO</name>
<dbReference type="InterPro" id="IPR017853">
    <property type="entry name" value="GH"/>
</dbReference>
<dbReference type="CDD" id="cd19608">
    <property type="entry name" value="GH113_mannanase-like"/>
    <property type="match status" value="1"/>
</dbReference>
<keyword evidence="2" id="KW-0378">Hydrolase</keyword>
<evidence type="ECO:0000256" key="1">
    <source>
        <dbReference type="SAM" id="SignalP"/>
    </source>
</evidence>
<dbReference type="Proteomes" id="UP000247345">
    <property type="component" value="Unassembled WGS sequence"/>
</dbReference>
<comment type="caution">
    <text evidence="2">The sequence shown here is derived from an EMBL/GenBank/DDBJ whole genome shotgun (WGS) entry which is preliminary data.</text>
</comment>
<dbReference type="OrthoDB" id="9773531at2"/>
<accession>A0A2P6CAS7</accession>
<gene>
    <name evidence="2" type="ORF">BTO14_01615</name>
</gene>
<dbReference type="Gene3D" id="3.20.20.80">
    <property type="entry name" value="Glycosidases"/>
    <property type="match status" value="1"/>
</dbReference>
<protein>
    <submittedName>
        <fullName evidence="2">Glycoside hydrolase</fullName>
    </submittedName>
</protein>
<feature type="signal peptide" evidence="1">
    <location>
        <begin position="1"/>
        <end position="20"/>
    </location>
</feature>
<reference evidence="2 3" key="1">
    <citation type="submission" date="2016-12" db="EMBL/GenBank/DDBJ databases">
        <title>Trade-off between light-utilization and light-protection in marine flavobacteria.</title>
        <authorList>
            <person name="Kumagai Y."/>
            <person name="Yoshizawa S."/>
            <person name="Kogure K."/>
            <person name="Iwasaki W."/>
        </authorList>
    </citation>
    <scope>NUCLEOTIDE SEQUENCE [LARGE SCALE GENOMIC DNA]</scope>
    <source>
        <strain evidence="2 3">KCTC 12100</strain>
    </source>
</reference>
<evidence type="ECO:0000313" key="2">
    <source>
        <dbReference type="EMBL" id="PQJ72026.1"/>
    </source>
</evidence>
<dbReference type="EMBL" id="MSCK01000001">
    <property type="protein sequence ID" value="PQJ72026.1"/>
    <property type="molecule type" value="Genomic_DNA"/>
</dbReference>
<keyword evidence="1" id="KW-0732">Signal</keyword>
<dbReference type="InterPro" id="IPR055151">
    <property type="entry name" value="GH113"/>
</dbReference>
<organism evidence="2 3">
    <name type="scientific">Polaribacter butkevichii</name>
    <dbReference type="NCBI Taxonomy" id="218490"/>
    <lineage>
        <taxon>Bacteria</taxon>
        <taxon>Pseudomonadati</taxon>
        <taxon>Bacteroidota</taxon>
        <taxon>Flavobacteriia</taxon>
        <taxon>Flavobacteriales</taxon>
        <taxon>Flavobacteriaceae</taxon>
    </lineage>
</organism>
<dbReference type="RefSeq" id="WP_105047682.1">
    <property type="nucleotide sequence ID" value="NZ_CP150661.1"/>
</dbReference>
<evidence type="ECO:0000313" key="3">
    <source>
        <dbReference type="Proteomes" id="UP000247345"/>
    </source>
</evidence>
<keyword evidence="3" id="KW-1185">Reference proteome</keyword>